<protein>
    <submittedName>
        <fullName evidence="2">Transposase</fullName>
    </submittedName>
</protein>
<dbReference type="Pfam" id="PF13358">
    <property type="entry name" value="DDE_3"/>
    <property type="match status" value="1"/>
</dbReference>
<keyword evidence="3" id="KW-1185">Reference proteome</keyword>
<comment type="caution">
    <text evidence="2">The sequence shown here is derived from an EMBL/GenBank/DDBJ whole genome shotgun (WGS) entry which is preliminary data.</text>
</comment>
<dbReference type="InterPro" id="IPR038717">
    <property type="entry name" value="Tc1-like_DDE_dom"/>
</dbReference>
<sequence length="115" mass="13350">MNGECFQQFLDWLSQQLGGDYAILQVDQAPAHTSSAIRWQEFIIPLFQPPSAPELNPIERLWQLLKKPLKNQLFSSLQTLRDRIQEIFDQLTLEQVISVSSYNFILEALFYAASY</sequence>
<dbReference type="GO" id="GO:0003676">
    <property type="term" value="F:nucleic acid binding"/>
    <property type="evidence" value="ECO:0007669"/>
    <property type="project" value="InterPro"/>
</dbReference>
<proteinExistence type="predicted"/>
<evidence type="ECO:0000313" key="2">
    <source>
        <dbReference type="EMBL" id="MBE9028101.1"/>
    </source>
</evidence>
<feature type="domain" description="Tc1-like transposase DDE" evidence="1">
    <location>
        <begin position="2"/>
        <end position="81"/>
    </location>
</feature>
<dbReference type="EMBL" id="JADEXS010001268">
    <property type="protein sequence ID" value="MBE9028101.1"/>
    <property type="molecule type" value="Genomic_DNA"/>
</dbReference>
<dbReference type="AlphaFoldDB" id="A0A8J6ZYP3"/>
<evidence type="ECO:0000259" key="1">
    <source>
        <dbReference type="Pfam" id="PF13358"/>
    </source>
</evidence>
<dbReference type="RefSeq" id="WP_235115477.1">
    <property type="nucleotide sequence ID" value="NZ_JADEXS020000001.1"/>
</dbReference>
<dbReference type="Proteomes" id="UP000622533">
    <property type="component" value="Unassembled WGS sequence"/>
</dbReference>
<name>A0A8J6ZYP3_DESMC</name>
<reference evidence="2" key="1">
    <citation type="submission" date="2020-10" db="EMBL/GenBank/DDBJ databases">
        <authorList>
            <person name="Castelo-Branco R."/>
            <person name="Eusebio N."/>
            <person name="Adriana R."/>
            <person name="Vieira A."/>
            <person name="Brugerolle De Fraissinette N."/>
            <person name="Rezende De Castro R."/>
            <person name="Schneider M.P."/>
            <person name="Vasconcelos V."/>
            <person name="Leao P.N."/>
        </authorList>
    </citation>
    <scope>NUCLEOTIDE SEQUENCE</scope>
    <source>
        <strain evidence="2">LEGE 12446</strain>
    </source>
</reference>
<accession>A0A8J6ZYP3</accession>
<dbReference type="Gene3D" id="3.30.420.10">
    <property type="entry name" value="Ribonuclease H-like superfamily/Ribonuclease H"/>
    <property type="match status" value="1"/>
</dbReference>
<evidence type="ECO:0000313" key="3">
    <source>
        <dbReference type="Proteomes" id="UP000622533"/>
    </source>
</evidence>
<organism evidence="2 3">
    <name type="scientific">Desmonostoc muscorum LEGE 12446</name>
    <dbReference type="NCBI Taxonomy" id="1828758"/>
    <lineage>
        <taxon>Bacteria</taxon>
        <taxon>Bacillati</taxon>
        <taxon>Cyanobacteriota</taxon>
        <taxon>Cyanophyceae</taxon>
        <taxon>Nostocales</taxon>
        <taxon>Nostocaceae</taxon>
        <taxon>Desmonostoc</taxon>
    </lineage>
</organism>
<dbReference type="InterPro" id="IPR036397">
    <property type="entry name" value="RNaseH_sf"/>
</dbReference>
<gene>
    <name evidence="2" type="ORF">IQ276_38515</name>
</gene>